<gene>
    <name evidence="2" type="ORF">DKX38_028999</name>
</gene>
<dbReference type="AlphaFoldDB" id="A0A5N5IYH1"/>
<proteinExistence type="predicted"/>
<dbReference type="SUPFAM" id="SSF46565">
    <property type="entry name" value="Chaperone J-domain"/>
    <property type="match status" value="1"/>
</dbReference>
<feature type="compositionally biased region" description="Basic and acidic residues" evidence="1">
    <location>
        <begin position="157"/>
        <end position="170"/>
    </location>
</feature>
<dbReference type="InterPro" id="IPR036869">
    <property type="entry name" value="J_dom_sf"/>
</dbReference>
<evidence type="ECO:0000256" key="1">
    <source>
        <dbReference type="SAM" id="MobiDB-lite"/>
    </source>
</evidence>
<dbReference type="PANTHER" id="PTHR45376">
    <property type="entry name" value="CHAPERONE DNAJ-DOMAIN SUPERFAMILY PROTEIN-RELATED"/>
    <property type="match status" value="1"/>
</dbReference>
<dbReference type="Proteomes" id="UP000326939">
    <property type="component" value="Chromosome 19"/>
</dbReference>
<dbReference type="Gene3D" id="1.10.287.110">
    <property type="entry name" value="DnaJ domain"/>
    <property type="match status" value="1"/>
</dbReference>
<evidence type="ECO:0008006" key="4">
    <source>
        <dbReference type="Google" id="ProtNLM"/>
    </source>
</evidence>
<protein>
    <recommendedName>
        <fullName evidence="4">J domain-containing protein</fullName>
    </recommendedName>
</protein>
<reference evidence="3" key="1">
    <citation type="journal article" date="2019" name="Gigascience">
        <title>De novo genome assembly of the endangered Acer yangbiense, a plant species with extremely small populations endemic to Yunnan Province, China.</title>
        <authorList>
            <person name="Yang J."/>
            <person name="Wariss H.M."/>
            <person name="Tao L."/>
            <person name="Zhang R."/>
            <person name="Yun Q."/>
            <person name="Hollingsworth P."/>
            <person name="Dao Z."/>
            <person name="Luo G."/>
            <person name="Guo H."/>
            <person name="Ma Y."/>
            <person name="Sun W."/>
        </authorList>
    </citation>
    <scope>NUCLEOTIDE SEQUENCE [LARGE SCALE GENOMIC DNA]</scope>
    <source>
        <strain evidence="3">cv. br00</strain>
    </source>
</reference>
<dbReference type="PANTHER" id="PTHR45376:SF5">
    <property type="entry name" value="CHAPERONE DNAJ-DOMAIN SUPERFAMILY PROTEIN"/>
    <property type="match status" value="1"/>
</dbReference>
<feature type="region of interest" description="Disordered" evidence="1">
    <location>
        <begin position="135"/>
        <end position="178"/>
    </location>
</feature>
<organism evidence="2 3">
    <name type="scientific">Salix brachista</name>
    <dbReference type="NCBI Taxonomy" id="2182728"/>
    <lineage>
        <taxon>Eukaryota</taxon>
        <taxon>Viridiplantae</taxon>
        <taxon>Streptophyta</taxon>
        <taxon>Embryophyta</taxon>
        <taxon>Tracheophyta</taxon>
        <taxon>Spermatophyta</taxon>
        <taxon>Magnoliopsida</taxon>
        <taxon>eudicotyledons</taxon>
        <taxon>Gunneridae</taxon>
        <taxon>Pentapetalae</taxon>
        <taxon>rosids</taxon>
        <taxon>fabids</taxon>
        <taxon>Malpighiales</taxon>
        <taxon>Salicaceae</taxon>
        <taxon>Saliceae</taxon>
        <taxon>Salix</taxon>
    </lineage>
</organism>
<sequence length="281" mass="32432">MIMQIPRWRNVILLKSSLVPASSQSKTTRTHFASIHSTPIACDKRKSKRGDVSLNSFSSEQFCSVDTKDCLRERLTLFLGQDKRGFQQPSKIEHIPQPLILFFFSGQKFILHILEVIHALICFLIQHKDPIWSSNAEPPVGSRKRNEKAYARSAKKYHQDRTRSKLREESSAEDSGEPETVFHATFGSRWYTWSNKSCQREPSGFEWRESPRWKDQRYREWDANRETESDNASYSVGSHSDRTILGLPLTGPLKIEDVKNAFRLSALKWHPDKHQGASQVS</sequence>
<keyword evidence="3" id="KW-1185">Reference proteome</keyword>
<evidence type="ECO:0000313" key="2">
    <source>
        <dbReference type="EMBL" id="KAB5511971.1"/>
    </source>
</evidence>
<dbReference type="EMBL" id="VDCV01000019">
    <property type="protein sequence ID" value="KAB5511971.1"/>
    <property type="molecule type" value="Genomic_DNA"/>
</dbReference>
<comment type="caution">
    <text evidence="2">The sequence shown here is derived from an EMBL/GenBank/DDBJ whole genome shotgun (WGS) entry which is preliminary data.</text>
</comment>
<evidence type="ECO:0000313" key="3">
    <source>
        <dbReference type="Proteomes" id="UP000326939"/>
    </source>
</evidence>
<accession>A0A5N5IYH1</accession>
<name>A0A5N5IYH1_9ROSI</name>